<dbReference type="GO" id="GO:0071300">
    <property type="term" value="P:cellular response to retinoic acid"/>
    <property type="evidence" value="ECO:0007669"/>
    <property type="project" value="InterPro"/>
</dbReference>
<feature type="domain" description="STRA8 bHLH" evidence="2">
    <location>
        <begin position="36"/>
        <end position="80"/>
    </location>
</feature>
<keyword evidence="4" id="KW-1185">Reference proteome</keyword>
<accession>A0A8C7E494</accession>
<dbReference type="GeneTree" id="ENSGT00390000017181"/>
<dbReference type="InterPro" id="IPR033537">
    <property type="entry name" value="Stra8"/>
</dbReference>
<evidence type="ECO:0000313" key="4">
    <source>
        <dbReference type="Proteomes" id="UP000694559"/>
    </source>
</evidence>
<dbReference type="Pfam" id="PF23175">
    <property type="entry name" value="bHLH_STRA8"/>
    <property type="match status" value="1"/>
</dbReference>
<dbReference type="InterPro" id="IPR057021">
    <property type="entry name" value="bHLH_STRA8"/>
</dbReference>
<organism evidence="3 4">
    <name type="scientific">Naja naja</name>
    <name type="common">Indian cobra</name>
    <dbReference type="NCBI Taxonomy" id="35670"/>
    <lineage>
        <taxon>Eukaryota</taxon>
        <taxon>Metazoa</taxon>
        <taxon>Chordata</taxon>
        <taxon>Craniata</taxon>
        <taxon>Vertebrata</taxon>
        <taxon>Euteleostomi</taxon>
        <taxon>Lepidosauria</taxon>
        <taxon>Squamata</taxon>
        <taxon>Bifurcata</taxon>
        <taxon>Unidentata</taxon>
        <taxon>Episquamata</taxon>
        <taxon>Toxicofera</taxon>
        <taxon>Serpentes</taxon>
        <taxon>Colubroidea</taxon>
        <taxon>Elapidae</taxon>
        <taxon>Elapinae</taxon>
        <taxon>Naja</taxon>
    </lineage>
</organism>
<dbReference type="PANTHER" id="PTHR35254">
    <property type="entry name" value="STIMULATED BY RETINOIC ACID GENE 8 PROTEIN HOMOLOG"/>
    <property type="match status" value="1"/>
</dbReference>
<dbReference type="OMA" id="FNNHRLQ"/>
<evidence type="ECO:0000259" key="2">
    <source>
        <dbReference type="Pfam" id="PF23175"/>
    </source>
</evidence>
<dbReference type="GO" id="GO:0051321">
    <property type="term" value="P:meiotic cell cycle"/>
    <property type="evidence" value="ECO:0007669"/>
    <property type="project" value="InterPro"/>
</dbReference>
<name>A0A8C7E494_NAJNA</name>
<dbReference type="OrthoDB" id="10043438at2759"/>
<sequence>RYNKRNDKILRFNVGIIFQVLMEISGDYSTPYVRVTPKYHTRLQGIEPQVGKRRLSQARHRATLAGLFNNLRETVFSQQENSEEYVKMYFNNHRLQNLNFLKQTVDLLVDNAVVSPEEVMLPVVSTAVSHLWQGLPEERKDSVLDYCSQRQNFISEIKTASQEPACTDESSVRDSGTNSQEASGSVVSTPEEVRIVPFPVTLVSKAALVGCHYKQQFQKKNI</sequence>
<dbReference type="GO" id="GO:0048477">
    <property type="term" value="P:oogenesis"/>
    <property type="evidence" value="ECO:0007669"/>
    <property type="project" value="TreeGrafter"/>
</dbReference>
<dbReference type="GO" id="GO:0005634">
    <property type="term" value="C:nucleus"/>
    <property type="evidence" value="ECO:0007669"/>
    <property type="project" value="TreeGrafter"/>
</dbReference>
<proteinExistence type="predicted"/>
<feature type="compositionally biased region" description="Polar residues" evidence="1">
    <location>
        <begin position="173"/>
        <end position="186"/>
    </location>
</feature>
<gene>
    <name evidence="3" type="primary">STRA8</name>
</gene>
<evidence type="ECO:0000313" key="3">
    <source>
        <dbReference type="Ensembl" id="ENSNNAP00000022708.1"/>
    </source>
</evidence>
<dbReference type="Proteomes" id="UP000694559">
    <property type="component" value="Unplaced"/>
</dbReference>
<reference evidence="3" key="1">
    <citation type="submission" date="2025-08" db="UniProtKB">
        <authorList>
            <consortium name="Ensembl"/>
        </authorList>
    </citation>
    <scope>IDENTIFICATION</scope>
</reference>
<dbReference type="GO" id="GO:0007283">
    <property type="term" value="P:spermatogenesis"/>
    <property type="evidence" value="ECO:0007669"/>
    <property type="project" value="TreeGrafter"/>
</dbReference>
<evidence type="ECO:0000256" key="1">
    <source>
        <dbReference type="SAM" id="MobiDB-lite"/>
    </source>
</evidence>
<protein>
    <submittedName>
        <fullName evidence="3">Stimulated by retinoic acid 8</fullName>
    </submittedName>
</protein>
<reference evidence="3" key="2">
    <citation type="submission" date="2025-09" db="UniProtKB">
        <authorList>
            <consortium name="Ensembl"/>
        </authorList>
    </citation>
    <scope>IDENTIFICATION</scope>
</reference>
<feature type="region of interest" description="Disordered" evidence="1">
    <location>
        <begin position="162"/>
        <end position="186"/>
    </location>
</feature>
<dbReference type="PANTHER" id="PTHR35254:SF1">
    <property type="entry name" value="STIMULATED BY RETINOIC ACID GENE 8 PROTEIN HOMOLOG"/>
    <property type="match status" value="1"/>
</dbReference>
<dbReference type="AlphaFoldDB" id="A0A8C7E494"/>
<dbReference type="GO" id="GO:0090427">
    <property type="term" value="P:activation of meiosis"/>
    <property type="evidence" value="ECO:0007669"/>
    <property type="project" value="TreeGrafter"/>
</dbReference>
<dbReference type="Ensembl" id="ENSNNAT00000023798.1">
    <property type="protein sequence ID" value="ENSNNAP00000022708.1"/>
    <property type="gene ID" value="ENSNNAG00000014961.1"/>
</dbReference>